<proteinExistence type="predicted"/>
<evidence type="ECO:0000256" key="1">
    <source>
        <dbReference type="SAM" id="Phobius"/>
    </source>
</evidence>
<keyword evidence="1" id="KW-0472">Membrane</keyword>
<keyword evidence="1" id="KW-0812">Transmembrane</keyword>
<reference evidence="2" key="1">
    <citation type="submission" date="2018-05" db="EMBL/GenBank/DDBJ databases">
        <authorList>
            <person name="Lanie J.A."/>
            <person name="Ng W.-L."/>
            <person name="Kazmierczak K.M."/>
            <person name="Andrzejewski T.M."/>
            <person name="Davidsen T.M."/>
            <person name="Wayne K.J."/>
            <person name="Tettelin H."/>
            <person name="Glass J.I."/>
            <person name="Rusch D."/>
            <person name="Podicherti R."/>
            <person name="Tsui H.-C.T."/>
            <person name="Winkler M.E."/>
        </authorList>
    </citation>
    <scope>NUCLEOTIDE SEQUENCE</scope>
</reference>
<feature type="transmembrane region" description="Helical" evidence="1">
    <location>
        <begin position="40"/>
        <end position="61"/>
    </location>
</feature>
<dbReference type="EMBL" id="UINC01004294">
    <property type="protein sequence ID" value="SVA13254.1"/>
    <property type="molecule type" value="Genomic_DNA"/>
</dbReference>
<protein>
    <submittedName>
        <fullName evidence="2">Uncharacterized protein</fullName>
    </submittedName>
</protein>
<evidence type="ECO:0000313" key="2">
    <source>
        <dbReference type="EMBL" id="SVA13254.1"/>
    </source>
</evidence>
<keyword evidence="1" id="KW-1133">Transmembrane helix</keyword>
<feature type="transmembrane region" description="Helical" evidence="1">
    <location>
        <begin position="12"/>
        <end position="28"/>
    </location>
</feature>
<sequence>MIDLFNTSEMMMLGLVLFSSFWIFLFNYRQDNKDKYSGHGWLILLDLVINMGMSATGYLLISIVFTNVPQLKEYESYRYPIGYLFGLTSNVSIPIVLKWFQQQITKKLNEAGKK</sequence>
<organism evidence="2">
    <name type="scientific">marine metagenome</name>
    <dbReference type="NCBI Taxonomy" id="408172"/>
    <lineage>
        <taxon>unclassified sequences</taxon>
        <taxon>metagenomes</taxon>
        <taxon>ecological metagenomes</taxon>
    </lineage>
</organism>
<name>A0A381TC01_9ZZZZ</name>
<feature type="transmembrane region" description="Helical" evidence="1">
    <location>
        <begin position="81"/>
        <end position="100"/>
    </location>
</feature>
<accession>A0A381TC01</accession>
<dbReference type="AlphaFoldDB" id="A0A381TC01"/>
<gene>
    <name evidence="2" type="ORF">METZ01_LOCUS66108</name>
</gene>